<evidence type="ECO:0000313" key="1">
    <source>
        <dbReference type="EMBL" id="ACL28810.1"/>
    </source>
</evidence>
<gene>
    <name evidence="1" type="ordered locus">BLA_0511</name>
</gene>
<proteinExistence type="predicted"/>
<dbReference type="KEGG" id="bla:BLA_0511"/>
<organism evidence="1 2">
    <name type="scientific">Bifidobacterium animalis subsp. lactis (strain AD011)</name>
    <dbReference type="NCBI Taxonomy" id="442563"/>
    <lineage>
        <taxon>Bacteria</taxon>
        <taxon>Bacillati</taxon>
        <taxon>Actinomycetota</taxon>
        <taxon>Actinomycetes</taxon>
        <taxon>Bifidobacteriales</taxon>
        <taxon>Bifidobacteriaceae</taxon>
        <taxon>Bifidobacterium</taxon>
    </lineage>
</organism>
<name>B8DWF9_BIFA0</name>
<keyword evidence="2" id="KW-1185">Reference proteome</keyword>
<dbReference type="Proteomes" id="UP000002456">
    <property type="component" value="Chromosome"/>
</dbReference>
<accession>B8DWF9</accession>
<sequence>MPAFGMGTHDMSAFHLGYFVICLHHQGVPSAPPQSTNAVFHGIFKYGRQPKTKHV</sequence>
<protein>
    <submittedName>
        <fullName evidence="1">Uncharacterized protein</fullName>
    </submittedName>
</protein>
<reference evidence="1 2" key="1">
    <citation type="journal article" date="2009" name="J. Bacteriol.">
        <title>Genome sequence of the probiotic bacterium Bifidobacterium animalis subsp. lactis AD011.</title>
        <authorList>
            <person name="Kim J.F."/>
            <person name="Jeong H."/>
            <person name="Yu D.S."/>
            <person name="Choi S.-H."/>
            <person name="Hur C.-G."/>
            <person name="Park M.-S."/>
            <person name="Yoon S.H."/>
            <person name="Kim D.-W."/>
            <person name="Ji G.E."/>
            <person name="Park H.-S."/>
            <person name="Oh T.K."/>
        </authorList>
    </citation>
    <scope>NUCLEOTIDE SEQUENCE [LARGE SCALE GENOMIC DNA]</scope>
    <source>
        <strain evidence="1 2">AD011</strain>
    </source>
</reference>
<dbReference type="AlphaFoldDB" id="B8DWF9"/>
<dbReference type="HOGENOM" id="CLU_3022782_0_0_11"/>
<dbReference type="EMBL" id="CP001213">
    <property type="protein sequence ID" value="ACL28810.1"/>
    <property type="molecule type" value="Genomic_DNA"/>
</dbReference>
<evidence type="ECO:0000313" key="2">
    <source>
        <dbReference type="Proteomes" id="UP000002456"/>
    </source>
</evidence>